<name>A0A6L6Q1V8_9BURK</name>
<keyword evidence="2" id="KW-1185">Reference proteome</keyword>
<sequence>MDHLADRPKHIRTDVWTREVVDQAIAAMPAIGLRQAAEFLSAMKVPHDIAVRTLVYPHRRRN</sequence>
<proteinExistence type="predicted"/>
<accession>A0A6L6Q1V8</accession>
<evidence type="ECO:0000313" key="1">
    <source>
        <dbReference type="EMBL" id="MTW03394.1"/>
    </source>
</evidence>
<dbReference type="OrthoDB" id="8759154at2"/>
<dbReference type="AlphaFoldDB" id="A0A6L6Q1V8"/>
<organism evidence="1 2">
    <name type="scientific">Pseudoduganella ginsengisoli</name>
    <dbReference type="NCBI Taxonomy" id="1462440"/>
    <lineage>
        <taxon>Bacteria</taxon>
        <taxon>Pseudomonadati</taxon>
        <taxon>Pseudomonadota</taxon>
        <taxon>Betaproteobacteria</taxon>
        <taxon>Burkholderiales</taxon>
        <taxon>Oxalobacteraceae</taxon>
        <taxon>Telluria group</taxon>
        <taxon>Pseudoduganella</taxon>
    </lineage>
</organism>
<comment type="caution">
    <text evidence="1">The sequence shown here is derived from an EMBL/GenBank/DDBJ whole genome shotgun (WGS) entry which is preliminary data.</text>
</comment>
<reference evidence="1 2" key="1">
    <citation type="submission" date="2019-11" db="EMBL/GenBank/DDBJ databases">
        <title>Type strains purchased from KCTC, JCM and DSMZ.</title>
        <authorList>
            <person name="Lu H."/>
        </authorList>
    </citation>
    <scope>NUCLEOTIDE SEQUENCE [LARGE SCALE GENOMIC DNA]</scope>
    <source>
        <strain evidence="1 2">KCTC 42409</strain>
    </source>
</reference>
<gene>
    <name evidence="1" type="ORF">GM668_15015</name>
</gene>
<dbReference type="Proteomes" id="UP000484015">
    <property type="component" value="Unassembled WGS sequence"/>
</dbReference>
<dbReference type="EMBL" id="WNLA01000009">
    <property type="protein sequence ID" value="MTW03394.1"/>
    <property type="molecule type" value="Genomic_DNA"/>
</dbReference>
<dbReference type="RefSeq" id="WP_155439768.1">
    <property type="nucleotide sequence ID" value="NZ_WNLA01000009.1"/>
</dbReference>
<evidence type="ECO:0000313" key="2">
    <source>
        <dbReference type="Proteomes" id="UP000484015"/>
    </source>
</evidence>
<protein>
    <submittedName>
        <fullName evidence="1">Uncharacterized protein</fullName>
    </submittedName>
</protein>